<keyword evidence="2" id="KW-1185">Reference proteome</keyword>
<dbReference type="AlphaFoldDB" id="A0A5C5W039"/>
<gene>
    <name evidence="1" type="ORF">Pla111_20720</name>
</gene>
<dbReference type="RefSeq" id="WP_197524935.1">
    <property type="nucleotide sequence ID" value="NZ_SJPH01000004.1"/>
</dbReference>
<dbReference type="EMBL" id="SJPH01000004">
    <property type="protein sequence ID" value="TWT43122.1"/>
    <property type="molecule type" value="Genomic_DNA"/>
</dbReference>
<organism evidence="1 2">
    <name type="scientific">Botrimarina hoheduenensis</name>
    <dbReference type="NCBI Taxonomy" id="2528000"/>
    <lineage>
        <taxon>Bacteria</taxon>
        <taxon>Pseudomonadati</taxon>
        <taxon>Planctomycetota</taxon>
        <taxon>Planctomycetia</taxon>
        <taxon>Pirellulales</taxon>
        <taxon>Lacipirellulaceae</taxon>
        <taxon>Botrimarina</taxon>
    </lineage>
</organism>
<evidence type="ECO:0000313" key="2">
    <source>
        <dbReference type="Proteomes" id="UP000318995"/>
    </source>
</evidence>
<accession>A0A5C5W039</accession>
<name>A0A5C5W039_9BACT</name>
<protein>
    <submittedName>
        <fullName evidence="1">Integrase core domain protein</fullName>
    </submittedName>
</protein>
<reference evidence="1 2" key="1">
    <citation type="submission" date="2019-02" db="EMBL/GenBank/DDBJ databases">
        <title>Deep-cultivation of Planctomycetes and their phenomic and genomic characterization uncovers novel biology.</title>
        <authorList>
            <person name="Wiegand S."/>
            <person name="Jogler M."/>
            <person name="Boedeker C."/>
            <person name="Pinto D."/>
            <person name="Vollmers J."/>
            <person name="Rivas-Marin E."/>
            <person name="Kohn T."/>
            <person name="Peeters S.H."/>
            <person name="Heuer A."/>
            <person name="Rast P."/>
            <person name="Oberbeckmann S."/>
            <person name="Bunk B."/>
            <person name="Jeske O."/>
            <person name="Meyerdierks A."/>
            <person name="Storesund J.E."/>
            <person name="Kallscheuer N."/>
            <person name="Luecker S."/>
            <person name="Lage O.M."/>
            <person name="Pohl T."/>
            <person name="Merkel B.J."/>
            <person name="Hornburger P."/>
            <person name="Mueller R.-W."/>
            <person name="Bruemmer F."/>
            <person name="Labrenz M."/>
            <person name="Spormann A.M."/>
            <person name="Op Den Camp H."/>
            <person name="Overmann J."/>
            <person name="Amann R."/>
            <person name="Jetten M.S.M."/>
            <person name="Mascher T."/>
            <person name="Medema M.H."/>
            <person name="Devos D.P."/>
            <person name="Kaster A.-K."/>
            <person name="Ovreas L."/>
            <person name="Rohde M."/>
            <person name="Galperin M.Y."/>
            <person name="Jogler C."/>
        </authorList>
    </citation>
    <scope>NUCLEOTIDE SEQUENCE [LARGE SCALE GENOMIC DNA]</scope>
    <source>
        <strain evidence="1 2">Pla111</strain>
    </source>
</reference>
<dbReference type="PANTHER" id="PTHR35004">
    <property type="entry name" value="TRANSPOSASE RV3428C-RELATED"/>
    <property type="match status" value="1"/>
</dbReference>
<dbReference type="Proteomes" id="UP000318995">
    <property type="component" value="Unassembled WGS sequence"/>
</dbReference>
<proteinExistence type="predicted"/>
<sequence>MPLSHPPGEAQVDSGFAGVDLAGERTKVAFLVMTLPYSDAVYAQAFPRECTESFQEGHKRAFEFFGGVPKRISYDNSRVAIAKITSARDRQLTREFLRLQSHYLFALPELQPDIVTGQQVEWHGIGCRLGQFRLNWALPGAAEGLLFRLVNSCQQALKSLPDGW</sequence>
<comment type="caution">
    <text evidence="1">The sequence shown here is derived from an EMBL/GenBank/DDBJ whole genome shotgun (WGS) entry which is preliminary data.</text>
</comment>
<evidence type="ECO:0000313" key="1">
    <source>
        <dbReference type="EMBL" id="TWT43122.1"/>
    </source>
</evidence>